<evidence type="ECO:0000313" key="4">
    <source>
        <dbReference type="Proteomes" id="UP000263900"/>
    </source>
</evidence>
<organism evidence="3 4">
    <name type="scientific">Paraflavitalea soli</name>
    <dbReference type="NCBI Taxonomy" id="2315862"/>
    <lineage>
        <taxon>Bacteria</taxon>
        <taxon>Pseudomonadati</taxon>
        <taxon>Bacteroidota</taxon>
        <taxon>Chitinophagia</taxon>
        <taxon>Chitinophagales</taxon>
        <taxon>Chitinophagaceae</taxon>
        <taxon>Paraflavitalea</taxon>
    </lineage>
</organism>
<feature type="domain" description="SWIM-type" evidence="2">
    <location>
        <begin position="503"/>
        <end position="544"/>
    </location>
</feature>
<evidence type="ECO:0000256" key="1">
    <source>
        <dbReference type="PROSITE-ProRule" id="PRU00325"/>
    </source>
</evidence>
<dbReference type="GO" id="GO:0008270">
    <property type="term" value="F:zinc ion binding"/>
    <property type="evidence" value="ECO:0007669"/>
    <property type="project" value="UniProtKB-KW"/>
</dbReference>
<proteinExistence type="predicted"/>
<keyword evidence="1" id="KW-0863">Zinc-finger</keyword>
<keyword evidence="1" id="KW-0862">Zinc</keyword>
<sequence length="554" mass="63303">MLFNYRFAGNSTVTSTSHMTGLSFAPDTLRESAWFVGKLHKKLAFREAISALHDVVISDLRFKPKDKTAYKEWVAQNETMFLAAFMAEYDAQAATNRMAEINAELAAIRQKKDSILSPFYKSRQKYFNYLYQKDREAWYVLDPVITIHPDELFFECFSEDESTYGKLGCNYNVFKEVNDYKCGTTNVDYSTGLYEEFQKIRDYKETELKVDPSGFTVQTSQEESYKEVKIDLPDSWVRGFLQVSSAMTLPTIQVELHPMDIYGICLLLRRFREKRGPRSLRYILEPGHPVKIVLEPWGKEIICARSIYTGAVKQEIRTWGRRRLLILERLIPVAKKFTVHLLGTGLPAFYIADLGDMNFTLGLSGWTSNDWSHAGNFDLLAPRLAVDDAIKQQVYAALQKEWLGTSAQIAQQLNIEQAKVSGALSAYTQAGRVIYDLNREVYRLRELSREPLPFEQLRFDNPREELAAQLVSTQEIKVTANALPDNCLQLTGSVKSARKNFNPKLVIDGDEKIKAADCTCSYYIENKLYKGPCEHMLAIRQAFNKTRIAGTGLK</sequence>
<reference evidence="3 4" key="1">
    <citation type="submission" date="2018-09" db="EMBL/GenBank/DDBJ databases">
        <title>Genome sequencing of strain 6GH32-13.</title>
        <authorList>
            <person name="Weon H.-Y."/>
            <person name="Heo J."/>
            <person name="Kwon S.-W."/>
        </authorList>
    </citation>
    <scope>NUCLEOTIDE SEQUENCE [LARGE SCALE GENOMIC DNA]</scope>
    <source>
        <strain evidence="3 4">5GH32-13</strain>
    </source>
</reference>
<dbReference type="InterPro" id="IPR007527">
    <property type="entry name" value="Znf_SWIM"/>
</dbReference>
<protein>
    <submittedName>
        <fullName evidence="3">SWIM zinc finger family protein</fullName>
    </submittedName>
</protein>
<evidence type="ECO:0000259" key="2">
    <source>
        <dbReference type="PROSITE" id="PS50966"/>
    </source>
</evidence>
<dbReference type="OrthoDB" id="7821105at2"/>
<dbReference type="KEGG" id="pseg:D3H65_10960"/>
<dbReference type="Proteomes" id="UP000263900">
    <property type="component" value="Chromosome"/>
</dbReference>
<evidence type="ECO:0000313" key="3">
    <source>
        <dbReference type="EMBL" id="AXY74466.1"/>
    </source>
</evidence>
<dbReference type="PROSITE" id="PS50966">
    <property type="entry name" value="ZF_SWIM"/>
    <property type="match status" value="1"/>
</dbReference>
<accession>A0A3B7MNE5</accession>
<gene>
    <name evidence="3" type="ORF">D3H65_10960</name>
</gene>
<keyword evidence="4" id="KW-1185">Reference proteome</keyword>
<dbReference type="AlphaFoldDB" id="A0A3B7MNE5"/>
<name>A0A3B7MNE5_9BACT</name>
<dbReference type="Pfam" id="PF04434">
    <property type="entry name" value="SWIM"/>
    <property type="match status" value="1"/>
</dbReference>
<dbReference type="EMBL" id="CP032157">
    <property type="protein sequence ID" value="AXY74466.1"/>
    <property type="molecule type" value="Genomic_DNA"/>
</dbReference>
<dbReference type="RefSeq" id="WP_119050353.1">
    <property type="nucleotide sequence ID" value="NZ_CP032157.1"/>
</dbReference>
<keyword evidence="1" id="KW-0479">Metal-binding</keyword>